<evidence type="ECO:0000256" key="1">
    <source>
        <dbReference type="ARBA" id="ARBA00001962"/>
    </source>
</evidence>
<dbReference type="GO" id="GO:0016491">
    <property type="term" value="F:oxidoreductase activity"/>
    <property type="evidence" value="ECO:0007669"/>
    <property type="project" value="UniProtKB-ARBA"/>
</dbReference>
<evidence type="ECO:0000313" key="3">
    <source>
        <dbReference type="EMBL" id="KIM97269.1"/>
    </source>
</evidence>
<comment type="cofactor">
    <cofactor evidence="1">
        <name>Fe cation</name>
        <dbReference type="ChEBI" id="CHEBI:24875"/>
    </cofactor>
</comment>
<keyword evidence="4" id="KW-1185">Reference proteome</keyword>
<accession>A0A0C3H1N3</accession>
<sequence length="283" mass="32336">MSSYQLSHDQLEEYHKNGFLTVKAKEHNLVTGLELQKWANEIYSWPKERGKWMPYNEINEKGESQLMRTECFVDYHAGLKALLCGEELGSVMRQLAGHDMLLFKDKINYKGPNGNGFLAHTDAPAYDHIGEINHITANICVDDATKENGYLEVVPGSHNMKIDFLSGGHITPEWEASHEWVPVPLQPGDILFFGSHLAHRSGTNRTNTFRSMVYATYHSTADGLDLRQKYYEHRRIVFPPDHERDVNQDYEAGWKRYGFAAPFAPNSKTAKLSDIKRPALEIK</sequence>
<dbReference type="AlphaFoldDB" id="A0A0C3H1N3"/>
<evidence type="ECO:0008006" key="5">
    <source>
        <dbReference type="Google" id="ProtNLM"/>
    </source>
</evidence>
<dbReference type="Pfam" id="PF05721">
    <property type="entry name" value="PhyH"/>
    <property type="match status" value="1"/>
</dbReference>
<name>A0A0C3H1N3_OIDMZ</name>
<comment type="similarity">
    <text evidence="2">Belongs to the PhyH family.</text>
</comment>
<dbReference type="InParanoid" id="A0A0C3H1N3"/>
<dbReference type="PANTHER" id="PTHR20883:SF48">
    <property type="entry name" value="ECTOINE DIOXYGENASE"/>
    <property type="match status" value="1"/>
</dbReference>
<evidence type="ECO:0000256" key="2">
    <source>
        <dbReference type="ARBA" id="ARBA00005830"/>
    </source>
</evidence>
<proteinExistence type="inferred from homology"/>
<protein>
    <recommendedName>
        <fullName evidence="5">Fe2OG dioxygenase domain-containing protein</fullName>
    </recommendedName>
</protein>
<dbReference type="Proteomes" id="UP000054321">
    <property type="component" value="Unassembled WGS sequence"/>
</dbReference>
<evidence type="ECO:0000313" key="4">
    <source>
        <dbReference type="Proteomes" id="UP000054321"/>
    </source>
</evidence>
<dbReference type="GO" id="GO:0046872">
    <property type="term" value="F:metal ion binding"/>
    <property type="evidence" value="ECO:0007669"/>
    <property type="project" value="UniProtKB-ARBA"/>
</dbReference>
<reference evidence="3 4" key="1">
    <citation type="submission" date="2014-04" db="EMBL/GenBank/DDBJ databases">
        <authorList>
            <consortium name="DOE Joint Genome Institute"/>
            <person name="Kuo A."/>
            <person name="Martino E."/>
            <person name="Perotto S."/>
            <person name="Kohler A."/>
            <person name="Nagy L.G."/>
            <person name="Floudas D."/>
            <person name="Copeland A."/>
            <person name="Barry K.W."/>
            <person name="Cichocki N."/>
            <person name="Veneault-Fourrey C."/>
            <person name="LaButti K."/>
            <person name="Lindquist E.A."/>
            <person name="Lipzen A."/>
            <person name="Lundell T."/>
            <person name="Morin E."/>
            <person name="Murat C."/>
            <person name="Sun H."/>
            <person name="Tunlid A."/>
            <person name="Henrissat B."/>
            <person name="Grigoriev I.V."/>
            <person name="Hibbett D.S."/>
            <person name="Martin F."/>
            <person name="Nordberg H.P."/>
            <person name="Cantor M.N."/>
            <person name="Hua S.X."/>
        </authorList>
    </citation>
    <scope>NUCLEOTIDE SEQUENCE [LARGE SCALE GENOMIC DNA]</scope>
    <source>
        <strain evidence="3 4">Zn</strain>
    </source>
</reference>
<organism evidence="3 4">
    <name type="scientific">Oidiodendron maius (strain Zn)</name>
    <dbReference type="NCBI Taxonomy" id="913774"/>
    <lineage>
        <taxon>Eukaryota</taxon>
        <taxon>Fungi</taxon>
        <taxon>Dikarya</taxon>
        <taxon>Ascomycota</taxon>
        <taxon>Pezizomycotina</taxon>
        <taxon>Leotiomycetes</taxon>
        <taxon>Leotiomycetes incertae sedis</taxon>
        <taxon>Myxotrichaceae</taxon>
        <taxon>Oidiodendron</taxon>
    </lineage>
</organism>
<dbReference type="Gene3D" id="2.60.120.620">
    <property type="entry name" value="q2cbj1_9rhob like domain"/>
    <property type="match status" value="1"/>
</dbReference>
<dbReference type="InterPro" id="IPR008775">
    <property type="entry name" value="Phytyl_CoA_dOase-like"/>
</dbReference>
<dbReference type="STRING" id="913774.A0A0C3H1N3"/>
<dbReference type="SUPFAM" id="SSF51197">
    <property type="entry name" value="Clavaminate synthase-like"/>
    <property type="match status" value="1"/>
</dbReference>
<dbReference type="PANTHER" id="PTHR20883">
    <property type="entry name" value="PHYTANOYL-COA DIOXYGENASE DOMAIN CONTAINING 1"/>
    <property type="match status" value="1"/>
</dbReference>
<reference evidence="4" key="2">
    <citation type="submission" date="2015-01" db="EMBL/GenBank/DDBJ databases">
        <title>Evolutionary Origins and Diversification of the Mycorrhizal Mutualists.</title>
        <authorList>
            <consortium name="DOE Joint Genome Institute"/>
            <consortium name="Mycorrhizal Genomics Consortium"/>
            <person name="Kohler A."/>
            <person name="Kuo A."/>
            <person name="Nagy L.G."/>
            <person name="Floudas D."/>
            <person name="Copeland A."/>
            <person name="Barry K.W."/>
            <person name="Cichocki N."/>
            <person name="Veneault-Fourrey C."/>
            <person name="LaButti K."/>
            <person name="Lindquist E.A."/>
            <person name="Lipzen A."/>
            <person name="Lundell T."/>
            <person name="Morin E."/>
            <person name="Murat C."/>
            <person name="Riley R."/>
            <person name="Ohm R."/>
            <person name="Sun H."/>
            <person name="Tunlid A."/>
            <person name="Henrissat B."/>
            <person name="Grigoriev I.V."/>
            <person name="Hibbett D.S."/>
            <person name="Martin F."/>
        </authorList>
    </citation>
    <scope>NUCLEOTIDE SEQUENCE [LARGE SCALE GENOMIC DNA]</scope>
    <source>
        <strain evidence="4">Zn</strain>
    </source>
</reference>
<gene>
    <name evidence="3" type="ORF">OIDMADRAFT_130844</name>
</gene>
<dbReference type="EMBL" id="KN832882">
    <property type="protein sequence ID" value="KIM97269.1"/>
    <property type="molecule type" value="Genomic_DNA"/>
</dbReference>
<dbReference type="OrthoDB" id="445007at2759"/>
<dbReference type="HOGENOM" id="CLU_048953_10_0_1"/>